<accession>A0A223V4D3</accession>
<dbReference type="OrthoDB" id="669053at2"/>
<dbReference type="Proteomes" id="UP000215244">
    <property type="component" value="Chromosome"/>
</dbReference>
<gene>
    <name evidence="1" type="ORF">CJ263_06335</name>
</gene>
<organism evidence="1 2">
    <name type="scientific">Maribacter cobaltidurans</name>
    <dbReference type="NCBI Taxonomy" id="1178778"/>
    <lineage>
        <taxon>Bacteria</taxon>
        <taxon>Pseudomonadati</taxon>
        <taxon>Bacteroidota</taxon>
        <taxon>Flavobacteriia</taxon>
        <taxon>Flavobacteriales</taxon>
        <taxon>Flavobacteriaceae</taxon>
        <taxon>Maribacter</taxon>
    </lineage>
</organism>
<proteinExistence type="predicted"/>
<dbReference type="Pfam" id="PF14391">
    <property type="entry name" value="DUF4421"/>
    <property type="match status" value="1"/>
</dbReference>
<evidence type="ECO:0000313" key="1">
    <source>
        <dbReference type="EMBL" id="ASV29868.1"/>
    </source>
</evidence>
<keyword evidence="2" id="KW-1185">Reference proteome</keyword>
<dbReference type="InterPro" id="IPR025535">
    <property type="entry name" value="DUF4421"/>
</dbReference>
<dbReference type="EMBL" id="CP022957">
    <property type="protein sequence ID" value="ASV29868.1"/>
    <property type="molecule type" value="Genomic_DNA"/>
</dbReference>
<dbReference type="KEGG" id="marb:CJ263_06335"/>
<evidence type="ECO:0000313" key="2">
    <source>
        <dbReference type="Proteomes" id="UP000215244"/>
    </source>
</evidence>
<reference evidence="1 2" key="1">
    <citation type="submission" date="2017-08" db="EMBL/GenBank/DDBJ databases">
        <title>The complete genome sequence of Maribacter sp. B1, isolated from deep-sea sediment.</title>
        <authorList>
            <person name="Wu Y.-H."/>
            <person name="Cheng H."/>
            <person name="Xu X.-W."/>
        </authorList>
    </citation>
    <scope>NUCLEOTIDE SEQUENCE [LARGE SCALE GENOMIC DNA]</scope>
    <source>
        <strain evidence="1 2">B1</strain>
    </source>
</reference>
<dbReference type="AlphaFoldDB" id="A0A223V4D3"/>
<protein>
    <recommendedName>
        <fullName evidence="3">DUF4421 domain-containing protein</fullName>
    </recommendedName>
</protein>
<sequence length="348" mass="39921">MKLKSNLFHIPFRLRLCLGVLILAHLHMKAQDSTLIVADGWIEKMDNKMAMDLSLNNAYEVFEVRMPNERLVIHPNAKTHLRYNLNYRFISLGFSLAPNFIPGNGNENLKGKTKSVSWGTALNFKKSFFEVSYDRVKGYYLANTNDFTPRNHGDPFIQFPDLRYTGFSLSAGYYSNSRFSFRSLTSQTERQLKSAGSFIPVFNSRYYIIDDTSETPGTQKSNNWETSAGPGYAYTFVANKKYYLSLGTQAQIGYLHTKLTTRLNSGEVITDQNNLLFRWGGKIGAGYNGNRFYTGLYTTLSGAQYKQEYTTVVNHDTRIFYHLFLGIRFNAPDYLKRKVGAFEDKYLK</sequence>
<name>A0A223V4D3_9FLAO</name>
<dbReference type="RefSeq" id="WP_094996491.1">
    <property type="nucleotide sequence ID" value="NZ_BMJL01000009.1"/>
</dbReference>
<evidence type="ECO:0008006" key="3">
    <source>
        <dbReference type="Google" id="ProtNLM"/>
    </source>
</evidence>